<proteinExistence type="predicted"/>
<evidence type="ECO:0000313" key="1">
    <source>
        <dbReference type="EMBL" id="CAH9078744.1"/>
    </source>
</evidence>
<dbReference type="AlphaFoldDB" id="A0A9P1E4R3"/>
<organism evidence="1 2">
    <name type="scientific">Cuscuta europaea</name>
    <name type="common">European dodder</name>
    <dbReference type="NCBI Taxonomy" id="41803"/>
    <lineage>
        <taxon>Eukaryota</taxon>
        <taxon>Viridiplantae</taxon>
        <taxon>Streptophyta</taxon>
        <taxon>Embryophyta</taxon>
        <taxon>Tracheophyta</taxon>
        <taxon>Spermatophyta</taxon>
        <taxon>Magnoliopsida</taxon>
        <taxon>eudicotyledons</taxon>
        <taxon>Gunneridae</taxon>
        <taxon>Pentapetalae</taxon>
        <taxon>asterids</taxon>
        <taxon>lamiids</taxon>
        <taxon>Solanales</taxon>
        <taxon>Convolvulaceae</taxon>
        <taxon>Cuscuteae</taxon>
        <taxon>Cuscuta</taxon>
        <taxon>Cuscuta subgen. Cuscuta</taxon>
    </lineage>
</organism>
<gene>
    <name evidence="1" type="ORF">CEURO_LOCUS6917</name>
</gene>
<protein>
    <submittedName>
        <fullName evidence="1">Uncharacterized protein</fullName>
    </submittedName>
</protein>
<sequence length="118" mass="11973">MKSLGAVWRTISSSSMVILETAAGSTSQGGRSSLFAACHELLTAVQDGGVSTAAGGSVIPAAFGIPVYAGSIFGSVPSGRVSLLHRFVLPHATLASSIDNNIVIVSQEKGNCAIRSIK</sequence>
<reference evidence="1" key="1">
    <citation type="submission" date="2022-07" db="EMBL/GenBank/DDBJ databases">
        <authorList>
            <person name="Macas J."/>
            <person name="Novak P."/>
            <person name="Neumann P."/>
        </authorList>
    </citation>
    <scope>NUCLEOTIDE SEQUENCE</scope>
</reference>
<accession>A0A9P1E4R3</accession>
<name>A0A9P1E4R3_CUSEU</name>
<comment type="caution">
    <text evidence="1">The sequence shown here is derived from an EMBL/GenBank/DDBJ whole genome shotgun (WGS) entry which is preliminary data.</text>
</comment>
<dbReference type="EMBL" id="CAMAPE010000010">
    <property type="protein sequence ID" value="CAH9078744.1"/>
    <property type="molecule type" value="Genomic_DNA"/>
</dbReference>
<dbReference type="Proteomes" id="UP001152484">
    <property type="component" value="Unassembled WGS sequence"/>
</dbReference>
<keyword evidence="2" id="KW-1185">Reference proteome</keyword>
<evidence type="ECO:0000313" key="2">
    <source>
        <dbReference type="Proteomes" id="UP001152484"/>
    </source>
</evidence>